<keyword evidence="1" id="KW-0812">Transmembrane</keyword>
<name>A0A3A6QR06_9VIBR</name>
<feature type="domain" description="EAL" evidence="2">
    <location>
        <begin position="271"/>
        <end position="526"/>
    </location>
</feature>
<dbReference type="PROSITE" id="PS50883">
    <property type="entry name" value="EAL"/>
    <property type="match status" value="1"/>
</dbReference>
<dbReference type="InterPro" id="IPR035919">
    <property type="entry name" value="EAL_sf"/>
</dbReference>
<dbReference type="SUPFAM" id="SSF141868">
    <property type="entry name" value="EAL domain-like"/>
    <property type="match status" value="1"/>
</dbReference>
<dbReference type="Pfam" id="PF20982">
    <property type="entry name" value="CSS_CxxC"/>
    <property type="match status" value="1"/>
</dbReference>
<dbReference type="Proteomes" id="UP000273252">
    <property type="component" value="Unassembled WGS sequence"/>
</dbReference>
<accession>A0A3A6QR06</accession>
<dbReference type="Gene3D" id="3.20.20.450">
    <property type="entry name" value="EAL domain"/>
    <property type="match status" value="1"/>
</dbReference>
<dbReference type="EMBL" id="QVMU01000009">
    <property type="protein sequence ID" value="RJX70966.1"/>
    <property type="molecule type" value="Genomic_DNA"/>
</dbReference>
<evidence type="ECO:0000256" key="1">
    <source>
        <dbReference type="SAM" id="Phobius"/>
    </source>
</evidence>
<gene>
    <name evidence="3" type="ORF">DZ860_11575</name>
</gene>
<dbReference type="AlphaFoldDB" id="A0A3A6QR06"/>
<organism evidence="3 4">
    <name type="scientific">Vibrio sinensis</name>
    <dbReference type="NCBI Taxonomy" id="2302434"/>
    <lineage>
        <taxon>Bacteria</taxon>
        <taxon>Pseudomonadati</taxon>
        <taxon>Pseudomonadota</taxon>
        <taxon>Gammaproteobacteria</taxon>
        <taxon>Vibrionales</taxon>
        <taxon>Vibrionaceae</taxon>
        <taxon>Vibrio</taxon>
    </lineage>
</organism>
<dbReference type="Pfam" id="PF00563">
    <property type="entry name" value="EAL"/>
    <property type="match status" value="1"/>
</dbReference>
<dbReference type="InterPro" id="IPR048614">
    <property type="entry name" value="CSS_CxxC"/>
</dbReference>
<dbReference type="SMART" id="SM00052">
    <property type="entry name" value="EAL"/>
    <property type="match status" value="1"/>
</dbReference>
<keyword evidence="1" id="KW-1133">Transmembrane helix</keyword>
<keyword evidence="4" id="KW-1185">Reference proteome</keyword>
<sequence>MKSLEPKINRLNSTTKEMFTHLPNLVPVVIIFLLVFCLSALLNFYHTQIAVKKDGNASIAELENYIESIAYELHELSPYISYHCNDSDKLGLRSYVFNSDMLKEAGVYYQGVVTCTSNEGKANIPLYPPLLSRLANTSNKVTISLSQSKSGFTAFFIYASTGERSGLNALLPPSDFLETVIPKLQERRYGYSFKVLSEHIYSDNIYNGNNRLKEPKSILYFSSQRYPLSLTLYINNESYLFYFVQHIWQTILIACVLSVFYLLIRYQMLAKRSIEFSLINAIKHDRIEMYLQPIVDITTERVVGSEALLRWNHPSQGQISPDIFIPLAEKLGVIGDVTKQTFSTLTQFLHANPTYTENHYISVNLSRNSIIDASFIRYLYDYADSHPDIVGSILLEVTENIDFSQVELDSALDNLKLLKQLGFQIAIDDFGTGYSGLNFIRLHSFHVMKIDRVFIKSLHSESTITPVLVSMIHLANELKMKVIAEGVETPQQIAQLRKLGVRYIQGFYYSHPIKPDAFLAYSGQTKKEKSSKCLST</sequence>
<dbReference type="OrthoDB" id="675397at2"/>
<feature type="transmembrane region" description="Helical" evidence="1">
    <location>
        <begin position="21"/>
        <end position="45"/>
    </location>
</feature>
<comment type="caution">
    <text evidence="3">The sequence shown here is derived from an EMBL/GenBank/DDBJ whole genome shotgun (WGS) entry which is preliminary data.</text>
</comment>
<dbReference type="RefSeq" id="WP_120031417.1">
    <property type="nucleotide sequence ID" value="NZ_QVMU01000009.1"/>
</dbReference>
<feature type="transmembrane region" description="Helical" evidence="1">
    <location>
        <begin position="239"/>
        <end position="264"/>
    </location>
</feature>
<keyword evidence="1" id="KW-0472">Membrane</keyword>
<evidence type="ECO:0000313" key="3">
    <source>
        <dbReference type="EMBL" id="RJX70966.1"/>
    </source>
</evidence>
<dbReference type="GO" id="GO:0071111">
    <property type="term" value="F:cyclic-guanylate-specific phosphodiesterase activity"/>
    <property type="evidence" value="ECO:0007669"/>
    <property type="project" value="UniProtKB-EC"/>
</dbReference>
<dbReference type="CDD" id="cd01948">
    <property type="entry name" value="EAL"/>
    <property type="match status" value="1"/>
</dbReference>
<evidence type="ECO:0000259" key="2">
    <source>
        <dbReference type="PROSITE" id="PS50883"/>
    </source>
</evidence>
<reference evidence="3 4" key="1">
    <citation type="submission" date="2018-08" db="EMBL/GenBank/DDBJ databases">
        <title>Vibrio isolated from the Eastern China Marginal Seas.</title>
        <authorList>
            <person name="Li Y."/>
        </authorList>
    </citation>
    <scope>NUCLEOTIDE SEQUENCE [LARGE SCALE GENOMIC DNA]</scope>
    <source>
        <strain evidence="3 4">BEI233</strain>
    </source>
</reference>
<dbReference type="InterPro" id="IPR050706">
    <property type="entry name" value="Cyclic-di-GMP_PDE-like"/>
</dbReference>
<dbReference type="PANTHER" id="PTHR33121:SF70">
    <property type="entry name" value="SIGNALING PROTEIN YKOW"/>
    <property type="match status" value="1"/>
</dbReference>
<dbReference type="PANTHER" id="PTHR33121">
    <property type="entry name" value="CYCLIC DI-GMP PHOSPHODIESTERASE PDEF"/>
    <property type="match status" value="1"/>
</dbReference>
<proteinExistence type="predicted"/>
<evidence type="ECO:0000313" key="4">
    <source>
        <dbReference type="Proteomes" id="UP000273252"/>
    </source>
</evidence>
<dbReference type="InterPro" id="IPR001633">
    <property type="entry name" value="EAL_dom"/>
</dbReference>
<protein>
    <submittedName>
        <fullName evidence="3">EAL domain-containing protein</fullName>
    </submittedName>
</protein>
<dbReference type="GO" id="GO:0005886">
    <property type="term" value="C:plasma membrane"/>
    <property type="evidence" value="ECO:0007669"/>
    <property type="project" value="UniProtKB-SubCell"/>
</dbReference>